<sequence>MATETILPILPHIAVNTTRVCDGDDDVNCYFDLKGCSTANETIMCSDPGGWSASLAFIGTGVSVNTGTTCSEDTCQWTVDGAEGCTAWFSEASGGIGATTSLVARGLDGDDTTRHTLVVSSTESDGTDVPTLRFYNSTRIYTGPDTPVHPEDYIAISPYYSEVELEGEWDPINVKQSMSQRKLEGGEGSLSVGVVGDAFQMGYSFSYDGTIEDDDKPTVNTIINGEEVGETDAGLVRLDPGGYYKIGLKASFDTNSPILHVTAYELIYHPLDNITSIRDIIPESLVGSFSDSPPQSNELGCVAPGDGGDGSSGAISHLRESTGTFLLLPMVFVLYALRLKF</sequence>
<protein>
    <submittedName>
        <fullName evidence="1">Uncharacterized protein</fullName>
    </submittedName>
</protein>
<dbReference type="AlphaFoldDB" id="A0A5C3R3T9"/>
<accession>A0A5C3R3T9</accession>
<dbReference type="EMBL" id="ML178814">
    <property type="protein sequence ID" value="TFL07910.1"/>
    <property type="molecule type" value="Genomic_DNA"/>
</dbReference>
<dbReference type="Proteomes" id="UP000305067">
    <property type="component" value="Unassembled WGS sequence"/>
</dbReference>
<proteinExistence type="predicted"/>
<evidence type="ECO:0000313" key="2">
    <source>
        <dbReference type="Proteomes" id="UP000305067"/>
    </source>
</evidence>
<keyword evidence="2" id="KW-1185">Reference proteome</keyword>
<name>A0A5C3R3T9_9AGAR</name>
<organism evidence="1 2">
    <name type="scientific">Pterulicium gracile</name>
    <dbReference type="NCBI Taxonomy" id="1884261"/>
    <lineage>
        <taxon>Eukaryota</taxon>
        <taxon>Fungi</taxon>
        <taxon>Dikarya</taxon>
        <taxon>Basidiomycota</taxon>
        <taxon>Agaricomycotina</taxon>
        <taxon>Agaricomycetes</taxon>
        <taxon>Agaricomycetidae</taxon>
        <taxon>Agaricales</taxon>
        <taxon>Pleurotineae</taxon>
        <taxon>Pterulaceae</taxon>
        <taxon>Pterulicium</taxon>
    </lineage>
</organism>
<reference evidence="1 2" key="1">
    <citation type="journal article" date="2019" name="Nat. Ecol. Evol.">
        <title>Megaphylogeny resolves global patterns of mushroom evolution.</title>
        <authorList>
            <person name="Varga T."/>
            <person name="Krizsan K."/>
            <person name="Foldi C."/>
            <person name="Dima B."/>
            <person name="Sanchez-Garcia M."/>
            <person name="Sanchez-Ramirez S."/>
            <person name="Szollosi G.J."/>
            <person name="Szarkandi J.G."/>
            <person name="Papp V."/>
            <person name="Albert L."/>
            <person name="Andreopoulos W."/>
            <person name="Angelini C."/>
            <person name="Antonin V."/>
            <person name="Barry K.W."/>
            <person name="Bougher N.L."/>
            <person name="Buchanan P."/>
            <person name="Buyck B."/>
            <person name="Bense V."/>
            <person name="Catcheside P."/>
            <person name="Chovatia M."/>
            <person name="Cooper J."/>
            <person name="Damon W."/>
            <person name="Desjardin D."/>
            <person name="Finy P."/>
            <person name="Geml J."/>
            <person name="Haridas S."/>
            <person name="Hughes K."/>
            <person name="Justo A."/>
            <person name="Karasinski D."/>
            <person name="Kautmanova I."/>
            <person name="Kiss B."/>
            <person name="Kocsube S."/>
            <person name="Kotiranta H."/>
            <person name="LaButti K.M."/>
            <person name="Lechner B.E."/>
            <person name="Liimatainen K."/>
            <person name="Lipzen A."/>
            <person name="Lukacs Z."/>
            <person name="Mihaltcheva S."/>
            <person name="Morgado L.N."/>
            <person name="Niskanen T."/>
            <person name="Noordeloos M.E."/>
            <person name="Ohm R.A."/>
            <person name="Ortiz-Santana B."/>
            <person name="Ovrebo C."/>
            <person name="Racz N."/>
            <person name="Riley R."/>
            <person name="Savchenko A."/>
            <person name="Shiryaev A."/>
            <person name="Soop K."/>
            <person name="Spirin V."/>
            <person name="Szebenyi C."/>
            <person name="Tomsovsky M."/>
            <person name="Tulloss R.E."/>
            <person name="Uehling J."/>
            <person name="Grigoriev I.V."/>
            <person name="Vagvolgyi C."/>
            <person name="Papp T."/>
            <person name="Martin F.M."/>
            <person name="Miettinen O."/>
            <person name="Hibbett D.S."/>
            <person name="Nagy L.G."/>
        </authorList>
    </citation>
    <scope>NUCLEOTIDE SEQUENCE [LARGE SCALE GENOMIC DNA]</scope>
    <source>
        <strain evidence="1 2">CBS 309.79</strain>
    </source>
</reference>
<evidence type="ECO:0000313" key="1">
    <source>
        <dbReference type="EMBL" id="TFL07910.1"/>
    </source>
</evidence>
<gene>
    <name evidence="1" type="ORF">BDV98DRAFT_600149</name>
</gene>